<accession>A0A385XNX8</accession>
<dbReference type="AlphaFoldDB" id="A0A385XNX8"/>
<dbReference type="RefSeq" id="WP_223657469.1">
    <property type="nucleotide sequence ID" value="NZ_CP027644.1"/>
</dbReference>
<evidence type="ECO:0000313" key="1">
    <source>
        <dbReference type="EMBL" id="HJG16379.1"/>
    </source>
</evidence>
<dbReference type="GeneID" id="89465033"/>
<protein>
    <submittedName>
        <fullName evidence="1">Uncharacterized protein</fullName>
    </submittedName>
</protein>
<sequence length="84" mass="9819">MNTKRKLLLFISGMALILLFTIMNTNTVKAAVTWPTTSFATWTQGRRLDGSLTRNIYGFIINKDEGYYIVNFNYLFYIKLCYMI</sequence>
<reference evidence="1" key="2">
    <citation type="submission" date="2021-09" db="EMBL/GenBank/DDBJ databases">
        <authorList>
            <person name="Gilroy R."/>
        </authorList>
    </citation>
    <scope>NUCLEOTIDE SEQUENCE</scope>
    <source>
        <strain evidence="1">CHK189-29639</strain>
    </source>
</reference>
<comment type="caution">
    <text evidence="1">The sequence shown here is derived from an EMBL/GenBank/DDBJ whole genome shotgun (WGS) entry which is preliminary data.</text>
</comment>
<reference evidence="1" key="1">
    <citation type="journal article" date="2021" name="PeerJ">
        <title>Extensive microbial diversity within the chicken gut microbiome revealed by metagenomics and culture.</title>
        <authorList>
            <person name="Gilroy R."/>
            <person name="Ravi A."/>
            <person name="Getino M."/>
            <person name="Pursley I."/>
            <person name="Horton D.L."/>
            <person name="Alikhan N.F."/>
            <person name="Baker D."/>
            <person name="Gharbi K."/>
            <person name="Hall N."/>
            <person name="Watson M."/>
            <person name="Adriaenssens E.M."/>
            <person name="Foster-Nyarko E."/>
            <person name="Jarju S."/>
            <person name="Secka A."/>
            <person name="Antonio M."/>
            <person name="Oren A."/>
            <person name="Chaudhuri R.R."/>
            <person name="La Ragione R."/>
            <person name="Hildebrand F."/>
            <person name="Pallen M.J."/>
        </authorList>
    </citation>
    <scope>NUCLEOTIDE SEQUENCE</scope>
    <source>
        <strain evidence="1">CHK189-29639</strain>
    </source>
</reference>
<dbReference type="Proteomes" id="UP000759256">
    <property type="component" value="Unassembled WGS sequence"/>
</dbReference>
<name>A0A385XNX8_9LACO</name>
<proteinExistence type="predicted"/>
<organism evidence="1 2">
    <name type="scientific">Ligilactobacillus salivarius</name>
    <dbReference type="NCBI Taxonomy" id="1624"/>
    <lineage>
        <taxon>Bacteria</taxon>
        <taxon>Bacillati</taxon>
        <taxon>Bacillota</taxon>
        <taxon>Bacilli</taxon>
        <taxon>Lactobacillales</taxon>
        <taxon>Lactobacillaceae</taxon>
        <taxon>Ligilactobacillus</taxon>
    </lineage>
</organism>
<dbReference type="EMBL" id="DYVK01000094">
    <property type="protein sequence ID" value="HJG16379.1"/>
    <property type="molecule type" value="Genomic_DNA"/>
</dbReference>
<evidence type="ECO:0000313" key="2">
    <source>
        <dbReference type="Proteomes" id="UP000759256"/>
    </source>
</evidence>
<gene>
    <name evidence="1" type="ORF">K8V06_09630</name>
</gene>